<keyword evidence="1" id="KW-0812">Transmembrane</keyword>
<keyword evidence="1" id="KW-0472">Membrane</keyword>
<name>A0A100JY22_STRSC</name>
<feature type="transmembrane region" description="Helical" evidence="1">
    <location>
        <begin position="351"/>
        <end position="369"/>
    </location>
</feature>
<dbReference type="EMBL" id="BCMM01000066">
    <property type="protein sequence ID" value="GAQ67786.1"/>
    <property type="molecule type" value="Genomic_DNA"/>
</dbReference>
<feature type="transmembrane region" description="Helical" evidence="1">
    <location>
        <begin position="287"/>
        <end position="309"/>
    </location>
</feature>
<proteinExistence type="predicted"/>
<dbReference type="PANTHER" id="PTHR36840">
    <property type="entry name" value="BLL5714 PROTEIN"/>
    <property type="match status" value="1"/>
</dbReference>
<dbReference type="Pfam" id="PF06772">
    <property type="entry name" value="LtrA"/>
    <property type="match status" value="1"/>
</dbReference>
<gene>
    <name evidence="2" type="ORF">SsS58_08242</name>
</gene>
<dbReference type="PANTHER" id="PTHR36840:SF1">
    <property type="entry name" value="BLL5714 PROTEIN"/>
    <property type="match status" value="1"/>
</dbReference>
<dbReference type="Proteomes" id="UP000067448">
    <property type="component" value="Unassembled WGS sequence"/>
</dbReference>
<feature type="transmembrane region" description="Helical" evidence="1">
    <location>
        <begin position="178"/>
        <end position="195"/>
    </location>
</feature>
<feature type="transmembrane region" description="Helical" evidence="1">
    <location>
        <begin position="153"/>
        <end position="172"/>
    </location>
</feature>
<feature type="transmembrane region" description="Helical" evidence="1">
    <location>
        <begin position="321"/>
        <end position="344"/>
    </location>
</feature>
<evidence type="ECO:0000256" key="1">
    <source>
        <dbReference type="SAM" id="Phobius"/>
    </source>
</evidence>
<feature type="transmembrane region" description="Helical" evidence="1">
    <location>
        <begin position="215"/>
        <end position="233"/>
    </location>
</feature>
<feature type="transmembrane region" description="Helical" evidence="1">
    <location>
        <begin position="121"/>
        <end position="141"/>
    </location>
</feature>
<comment type="caution">
    <text evidence="2">The sequence shown here is derived from an EMBL/GenBank/DDBJ whole genome shotgun (WGS) entry which is preliminary data.</text>
</comment>
<feature type="transmembrane region" description="Helical" evidence="1">
    <location>
        <begin position="86"/>
        <end position="106"/>
    </location>
</feature>
<reference evidence="3" key="1">
    <citation type="submission" date="2015-11" db="EMBL/GenBank/DDBJ databases">
        <authorList>
            <consortium name="Cross-ministerial Strategic Innovation Promotion Program (SIP) consortium"/>
            <person name="Tomihama T."/>
            <person name="Ikenaga M."/>
            <person name="Sakai M."/>
            <person name="Okubo T."/>
            <person name="Ikeda S."/>
        </authorList>
    </citation>
    <scope>NUCLEOTIDE SEQUENCE [LARGE SCALE GENOMIC DNA]</scope>
    <source>
        <strain evidence="3">S58</strain>
    </source>
</reference>
<accession>A0A100JY22</accession>
<feature type="transmembrane region" description="Helical" evidence="1">
    <location>
        <begin position="375"/>
        <end position="394"/>
    </location>
</feature>
<evidence type="ECO:0000313" key="3">
    <source>
        <dbReference type="Proteomes" id="UP000067448"/>
    </source>
</evidence>
<keyword evidence="1" id="KW-1133">Transmembrane helix</keyword>
<dbReference type="InterPro" id="IPR010640">
    <property type="entry name" value="Low_temperature_requirement_A"/>
</dbReference>
<dbReference type="OMA" id="WWAYFDT"/>
<feature type="transmembrane region" description="Helical" evidence="1">
    <location>
        <begin position="56"/>
        <end position="77"/>
    </location>
</feature>
<feature type="transmembrane region" description="Helical" evidence="1">
    <location>
        <begin position="239"/>
        <end position="266"/>
    </location>
</feature>
<sequence>MVDKSESGQEGGPPGTAHAVLAGSRVTTFELFFDLVYVFTLTQVTAYMAHEHSGSGVLRGVLLLALVWISWSAYAWLGNQAQADPGVVRAGMTLAMAGVFVVALTVPEAWHDAPGGLNGPVVLACAYLFVRCVHLVLYGVLARGDHGLLRQITVSWPAVLGGSCLLIVGAVIGGRWQTALFAAAIATDWGGVYATSCRGNWRIRSASYFAERHELFMIIAIGESLLAMGAGAVDRPISTPLLAAAVLGVAVALGLWWLYFDVATLVGEHQLSRTQGRDRVRLAVDAYGYAHFPIMAGIVLTAFGVEGVMAHAGGGEALGSFYAWVLCGGAATYLAGLLLFGWTVLRQWSRFRLGGLFLLLGWSPAAAVLPPVAALAGAVTVLAAVAAAETWWYAELRRRLRR</sequence>
<evidence type="ECO:0000313" key="2">
    <source>
        <dbReference type="EMBL" id="GAQ67786.1"/>
    </source>
</evidence>
<dbReference type="AlphaFoldDB" id="A0A100JY22"/>
<reference evidence="3" key="3">
    <citation type="submission" date="2016-02" db="EMBL/GenBank/DDBJ databases">
        <title>Draft genome of pathogenic Streptomyces sp. in Japan.</title>
        <authorList>
            <person name="Tomihama T."/>
            <person name="Ikenaga M."/>
            <person name="Sakai M."/>
            <person name="Okubo T."/>
            <person name="Ikeda S."/>
        </authorList>
    </citation>
    <scope>NUCLEOTIDE SEQUENCE [LARGE SCALE GENOMIC DNA]</scope>
    <source>
        <strain evidence="3">S58</strain>
    </source>
</reference>
<reference evidence="2 3" key="2">
    <citation type="journal article" date="2016" name="Genome Announc.">
        <title>Draft Genome Sequences of Streptomyces scabiei S58, Streptomyces turgidiscabies T45, and Streptomyces acidiscabies a10, the Pathogens of Potato Common Scab, Isolated in Japan.</title>
        <authorList>
            <person name="Tomihama T."/>
            <person name="Nishi Y."/>
            <person name="Sakai M."/>
            <person name="Ikenaga M."/>
            <person name="Okubo T."/>
            <person name="Ikeda S."/>
        </authorList>
    </citation>
    <scope>NUCLEOTIDE SEQUENCE [LARGE SCALE GENOMIC DNA]</scope>
    <source>
        <strain evidence="2 3">S58</strain>
    </source>
</reference>
<organism evidence="2 3">
    <name type="scientific">Streptomyces scabiei</name>
    <dbReference type="NCBI Taxonomy" id="1930"/>
    <lineage>
        <taxon>Bacteria</taxon>
        <taxon>Bacillati</taxon>
        <taxon>Actinomycetota</taxon>
        <taxon>Actinomycetes</taxon>
        <taxon>Kitasatosporales</taxon>
        <taxon>Streptomycetaceae</taxon>
        <taxon>Streptomyces</taxon>
    </lineage>
</organism>
<protein>
    <submittedName>
        <fullName evidence="2">Bacterial low temperature requirement A protein</fullName>
    </submittedName>
</protein>